<dbReference type="EMBL" id="JBHRYD010000001">
    <property type="protein sequence ID" value="MFC3703306.1"/>
    <property type="molecule type" value="Genomic_DNA"/>
</dbReference>
<dbReference type="Proteomes" id="UP001595613">
    <property type="component" value="Unassembled WGS sequence"/>
</dbReference>
<keyword evidence="2" id="KW-1185">Reference proteome</keyword>
<evidence type="ECO:0000313" key="1">
    <source>
        <dbReference type="EMBL" id="MFC3703306.1"/>
    </source>
</evidence>
<sequence length="134" mass="14676">MTTPPTKEAAFKQRFISVMTDLQQDGIEDPEAMGLIGSLASDLADSLEQTNWSAAKRAMSPAAYDALLSSFMTRGNDYHRQGHRKHAYAIQVLGVSLVAATQRGDAQLAQGEKLLDEIIDRAVAIYRQGRPARN</sequence>
<accession>A0ABV7WWZ8</accession>
<evidence type="ECO:0000313" key="2">
    <source>
        <dbReference type="Proteomes" id="UP001595613"/>
    </source>
</evidence>
<name>A0ABV7WWZ8_9HYPH</name>
<protein>
    <submittedName>
        <fullName evidence="1">Uncharacterized protein</fullName>
    </submittedName>
</protein>
<dbReference type="RefSeq" id="WP_380094032.1">
    <property type="nucleotide sequence ID" value="NZ_JBHRYD010000001.1"/>
</dbReference>
<gene>
    <name evidence="1" type="ORF">ACFOOL_00890</name>
</gene>
<organism evidence="1 2">
    <name type="scientific">Devosia honganensis</name>
    <dbReference type="NCBI Taxonomy" id="1610527"/>
    <lineage>
        <taxon>Bacteria</taxon>
        <taxon>Pseudomonadati</taxon>
        <taxon>Pseudomonadota</taxon>
        <taxon>Alphaproteobacteria</taxon>
        <taxon>Hyphomicrobiales</taxon>
        <taxon>Devosiaceae</taxon>
        <taxon>Devosia</taxon>
    </lineage>
</organism>
<comment type="caution">
    <text evidence="1">The sequence shown here is derived from an EMBL/GenBank/DDBJ whole genome shotgun (WGS) entry which is preliminary data.</text>
</comment>
<proteinExistence type="predicted"/>
<reference evidence="2" key="1">
    <citation type="journal article" date="2019" name="Int. J. Syst. Evol. Microbiol.">
        <title>The Global Catalogue of Microorganisms (GCM) 10K type strain sequencing project: providing services to taxonomists for standard genome sequencing and annotation.</title>
        <authorList>
            <consortium name="The Broad Institute Genomics Platform"/>
            <consortium name="The Broad Institute Genome Sequencing Center for Infectious Disease"/>
            <person name="Wu L."/>
            <person name="Ma J."/>
        </authorList>
    </citation>
    <scope>NUCLEOTIDE SEQUENCE [LARGE SCALE GENOMIC DNA]</scope>
    <source>
        <strain evidence="2">KCTC 42281</strain>
    </source>
</reference>